<accession>A0A949JB97</accession>
<evidence type="ECO:0000259" key="1">
    <source>
        <dbReference type="Pfam" id="PF04149"/>
    </source>
</evidence>
<sequence>MSSPKHIHWEKSSFSGQGNNCVELGSSGGDGVVFVRESDEPWAVLCSSPERVEGLLRAVRDGRLEL</sequence>
<protein>
    <submittedName>
        <fullName evidence="2">DUF397 domain-containing protein</fullName>
    </submittedName>
</protein>
<dbReference type="InterPro" id="IPR007278">
    <property type="entry name" value="DUF397"/>
</dbReference>
<proteinExistence type="predicted"/>
<organism evidence="2 3">
    <name type="scientific">Streptomyces tardus</name>
    <dbReference type="NCBI Taxonomy" id="2780544"/>
    <lineage>
        <taxon>Bacteria</taxon>
        <taxon>Bacillati</taxon>
        <taxon>Actinomycetota</taxon>
        <taxon>Actinomycetes</taxon>
        <taxon>Kitasatosporales</taxon>
        <taxon>Streptomycetaceae</taxon>
        <taxon>Streptomyces</taxon>
    </lineage>
</organism>
<feature type="domain" description="DUF397" evidence="1">
    <location>
        <begin position="8"/>
        <end position="60"/>
    </location>
</feature>
<reference evidence="2" key="1">
    <citation type="submission" date="2021-06" db="EMBL/GenBank/DDBJ databases">
        <title>Sequencing of actinobacteria type strains.</title>
        <authorList>
            <person name="Nguyen G.-S."/>
            <person name="Wentzel A."/>
        </authorList>
    </citation>
    <scope>NUCLEOTIDE SEQUENCE</scope>
    <source>
        <strain evidence="2">P38-E01</strain>
    </source>
</reference>
<keyword evidence="3" id="KW-1185">Reference proteome</keyword>
<gene>
    <name evidence="2" type="ORF">JGS22_002870</name>
</gene>
<name>A0A949JB97_9ACTN</name>
<dbReference type="Pfam" id="PF04149">
    <property type="entry name" value="DUF397"/>
    <property type="match status" value="1"/>
</dbReference>
<dbReference type="EMBL" id="JAELVF020000001">
    <property type="protein sequence ID" value="MBU7596606.1"/>
    <property type="molecule type" value="Genomic_DNA"/>
</dbReference>
<dbReference type="Proteomes" id="UP000694501">
    <property type="component" value="Unassembled WGS sequence"/>
</dbReference>
<dbReference type="AlphaFoldDB" id="A0A949JB97"/>
<dbReference type="RefSeq" id="WP_211043748.1">
    <property type="nucleotide sequence ID" value="NZ_JAELVF020000001.1"/>
</dbReference>
<comment type="caution">
    <text evidence="2">The sequence shown here is derived from an EMBL/GenBank/DDBJ whole genome shotgun (WGS) entry which is preliminary data.</text>
</comment>
<evidence type="ECO:0000313" key="3">
    <source>
        <dbReference type="Proteomes" id="UP000694501"/>
    </source>
</evidence>
<evidence type="ECO:0000313" key="2">
    <source>
        <dbReference type="EMBL" id="MBU7596606.1"/>
    </source>
</evidence>